<dbReference type="PANTHER" id="PTHR39190:SF1">
    <property type="entry name" value="FLAGELLAR ASSEMBLY FACTOR FLIW"/>
    <property type="match status" value="1"/>
</dbReference>
<dbReference type="Proteomes" id="UP000240010">
    <property type="component" value="Unassembled WGS sequence"/>
</dbReference>
<dbReference type="SUPFAM" id="SSF141457">
    <property type="entry name" value="BH3618-like"/>
    <property type="match status" value="1"/>
</dbReference>
<dbReference type="InterPro" id="IPR024046">
    <property type="entry name" value="Flagellar_assmbl_FliW_dom_sf"/>
</dbReference>
<evidence type="ECO:0000256" key="4">
    <source>
        <dbReference type="HAMAP-Rule" id="MF_01185"/>
    </source>
</evidence>
<keyword evidence="1 4" id="KW-0963">Cytoplasm</keyword>
<evidence type="ECO:0000313" key="5">
    <source>
        <dbReference type="EMBL" id="PPK77848.1"/>
    </source>
</evidence>
<dbReference type="InterPro" id="IPR003775">
    <property type="entry name" value="Flagellar_assembly_factor_FliW"/>
</dbReference>
<dbReference type="Pfam" id="PF02623">
    <property type="entry name" value="FliW"/>
    <property type="match status" value="1"/>
</dbReference>
<gene>
    <name evidence="4" type="primary">fliW</name>
    <name evidence="5" type="ORF">B0F87_101230</name>
</gene>
<dbReference type="EMBL" id="PTIZ01000001">
    <property type="protein sequence ID" value="PPK77848.1"/>
    <property type="molecule type" value="Genomic_DNA"/>
</dbReference>
<dbReference type="RefSeq" id="WP_104427286.1">
    <property type="nucleotide sequence ID" value="NZ_PTIZ01000001.1"/>
</dbReference>
<comment type="subunit">
    <text evidence="4">Interacts with translational regulator CsrA and flagellin(s).</text>
</comment>
<evidence type="ECO:0000256" key="3">
    <source>
        <dbReference type="ARBA" id="ARBA00022845"/>
    </source>
</evidence>
<dbReference type="HAMAP" id="MF_01185">
    <property type="entry name" value="FliW"/>
    <property type="match status" value="1"/>
</dbReference>
<evidence type="ECO:0000256" key="2">
    <source>
        <dbReference type="ARBA" id="ARBA00022795"/>
    </source>
</evidence>
<keyword evidence="5" id="KW-0966">Cell projection</keyword>
<sequence>MEIKSSFFGEQTIDPSTIISFPNGIPGFEDQTRFKLFHQEGDNPLIFWLQSLDDESLIFSVAQPSMFNINYNFVLNDAEEATLGIENTSDALILIILLKDESDQPTVKGSIKSPLVINSAKRIGLQKVLTQVEQSITLTDVSNEINVSESA</sequence>
<comment type="caution">
    <text evidence="5">The sequence shown here is derived from an EMBL/GenBank/DDBJ whole genome shotgun (WGS) entry which is preliminary data.</text>
</comment>
<dbReference type="GO" id="GO:0005737">
    <property type="term" value="C:cytoplasm"/>
    <property type="evidence" value="ECO:0007669"/>
    <property type="project" value="UniProtKB-SubCell"/>
</dbReference>
<keyword evidence="5" id="KW-0969">Cilium</keyword>
<accession>A0A2S6HK25</accession>
<keyword evidence="4" id="KW-0143">Chaperone</keyword>
<dbReference type="GO" id="GO:0044780">
    <property type="term" value="P:bacterial-type flagellum assembly"/>
    <property type="evidence" value="ECO:0007669"/>
    <property type="project" value="UniProtKB-UniRule"/>
</dbReference>
<comment type="function">
    <text evidence="4">Acts as an anti-CsrA protein, binds CsrA and prevents it from repressing translation of its target genes, one of which is flagellin. Binds to flagellin and participates in the assembly of the flagellum.</text>
</comment>
<proteinExistence type="inferred from homology"/>
<dbReference type="GO" id="GO:0006417">
    <property type="term" value="P:regulation of translation"/>
    <property type="evidence" value="ECO:0007669"/>
    <property type="project" value="UniProtKB-KW"/>
</dbReference>
<name>A0A2S6HK25_9GAMM</name>
<keyword evidence="2 4" id="KW-1005">Bacterial flagellum biogenesis</keyword>
<reference evidence="5 6" key="1">
    <citation type="submission" date="2018-02" db="EMBL/GenBank/DDBJ databases">
        <title>Subsurface microbial communities from deep shales in Ohio and West Virginia, USA.</title>
        <authorList>
            <person name="Wrighton K."/>
        </authorList>
    </citation>
    <scope>NUCLEOTIDE SEQUENCE [LARGE SCALE GENOMIC DNA]</scope>
    <source>
        <strain evidence="5 6">OWC-DMM</strain>
    </source>
</reference>
<dbReference type="Gene3D" id="2.30.290.10">
    <property type="entry name" value="BH3618-like"/>
    <property type="match status" value="1"/>
</dbReference>
<evidence type="ECO:0000313" key="6">
    <source>
        <dbReference type="Proteomes" id="UP000240010"/>
    </source>
</evidence>
<dbReference type="AlphaFoldDB" id="A0A2S6HK25"/>
<organism evidence="5 6">
    <name type="scientific">Methylobacter tundripaludum</name>
    <dbReference type="NCBI Taxonomy" id="173365"/>
    <lineage>
        <taxon>Bacteria</taxon>
        <taxon>Pseudomonadati</taxon>
        <taxon>Pseudomonadota</taxon>
        <taxon>Gammaproteobacteria</taxon>
        <taxon>Methylococcales</taxon>
        <taxon>Methylococcaceae</taxon>
        <taxon>Methylobacter</taxon>
    </lineage>
</organism>
<comment type="subcellular location">
    <subcellularLocation>
        <location evidence="4">Cytoplasm</location>
    </subcellularLocation>
</comment>
<keyword evidence="3 4" id="KW-0810">Translation regulation</keyword>
<evidence type="ECO:0000256" key="1">
    <source>
        <dbReference type="ARBA" id="ARBA00022490"/>
    </source>
</evidence>
<protein>
    <recommendedName>
        <fullName evidence="4">Flagellar assembly factor FliW</fullName>
    </recommendedName>
</protein>
<dbReference type="PANTHER" id="PTHR39190">
    <property type="entry name" value="FLAGELLAR ASSEMBLY FACTOR FLIW"/>
    <property type="match status" value="1"/>
</dbReference>
<comment type="similarity">
    <text evidence="4">Belongs to the FliW family.</text>
</comment>
<keyword evidence="5" id="KW-0282">Flagellum</keyword>